<dbReference type="SUPFAM" id="SSF51445">
    <property type="entry name" value="(Trans)glycosidases"/>
    <property type="match status" value="1"/>
</dbReference>
<evidence type="ECO:0000259" key="18">
    <source>
        <dbReference type="Pfam" id="PF00150"/>
    </source>
</evidence>
<feature type="region of interest" description="Disordered" evidence="16">
    <location>
        <begin position="795"/>
        <end position="822"/>
    </location>
</feature>
<feature type="region of interest" description="Disordered" evidence="16">
    <location>
        <begin position="181"/>
        <end position="216"/>
    </location>
</feature>
<evidence type="ECO:0000256" key="11">
    <source>
        <dbReference type="ARBA" id="ARBA00023316"/>
    </source>
</evidence>
<evidence type="ECO:0000256" key="6">
    <source>
        <dbReference type="ARBA" id="ARBA00022968"/>
    </source>
</evidence>
<comment type="similarity">
    <text evidence="2">Belongs to the glycosyl hydrolase 5 (cellulase A) family.</text>
</comment>
<dbReference type="Proteomes" id="UP000308199">
    <property type="component" value="Unassembled WGS sequence"/>
</dbReference>
<dbReference type="Gene3D" id="3.20.20.80">
    <property type="entry name" value="Glycosidases"/>
    <property type="match status" value="1"/>
</dbReference>
<dbReference type="GO" id="GO:0009986">
    <property type="term" value="C:cell surface"/>
    <property type="evidence" value="ECO:0007669"/>
    <property type="project" value="TreeGrafter"/>
</dbReference>
<evidence type="ECO:0000256" key="3">
    <source>
        <dbReference type="ARBA" id="ARBA00022475"/>
    </source>
</evidence>
<dbReference type="EC" id="3.2.1.58" evidence="14"/>
<keyword evidence="10" id="KW-0326">Glycosidase</keyword>
<dbReference type="EMBL" id="SGPK01000178">
    <property type="protein sequence ID" value="THH06748.1"/>
    <property type="molecule type" value="Genomic_DNA"/>
</dbReference>
<evidence type="ECO:0000256" key="7">
    <source>
        <dbReference type="ARBA" id="ARBA00022989"/>
    </source>
</evidence>
<keyword evidence="8 17" id="KW-0472">Membrane</keyword>
<sequence length="822" mass="88884">MAEPSIRVLQPTHVQYEPLPFETNAPTTSPPASPGPYDSPIPMEELPAGAGRPRFQGAALREDGSRARESFASSSTYNAGTSINSSVYALNPPGPGNRSSAYLDAYRDDPHGSYQDETELSPEFADRNSNKYLDGKRSTYLPPQNKSRKWTYIAGGLLLLVVAIVAVVVPIYFTVIKKDNKDDSSSIGGSPNPTSSGSPNDGGSVRAISGGDGSTVTMDDGTTFTFKNAFGGTWYSDPKDPFNNAARAQSWSPALNETFKYGTDIIRGVNLGGWLVTEPFMQVLLRASLLLFYCQIKTVSFHLRVPALYEPYVNATVAAVDEWTLSQNMRSDTSNGGISQLENHYKTFITEKDFAQIAAAGLNFARIPVPYWAIEVRGDEPFLANTCWTYFLKAIQWARKYGLRINLDFHALPGSQNGWNHSGKLGTINVLNGPMGYANAQRSLDYIRIFAEFISQPEYKDVVVMFGITNEPQPSTFGMDQLKRYYLQSYDLVRTAGGTGAGNGPFVSYHDGFQGQNNWAGFLPGADRISLDTHPYLCFATQSSNPLSSFVKTPCTAWGANMNTSMSAFGLSAAGEFSNAINDCGLYVNGVGLGTRYEGTYPGTWPVIGTCDDWLDYENWNATIKQNYKSFALSSMDALQNYFFWTWKIGNSTVYNKVMAPQWSYQLGLENGWMPTDPRDSTGQCGGGNVWVGPLAPSATGGSGTAQIPASVSSSLSWPPATISNGGAVTDLPSYTPTGSVPTLTGPTFTATSSKSMITLSAGDGWENSADTAGLMTDIAGCSYLDPWIGPNASPPSPLCSSSAAKRDDMPEPKLTAVPTRR</sequence>
<name>A0A4S4L7F3_9AGAM</name>
<feature type="compositionally biased region" description="Pro residues" evidence="16">
    <location>
        <begin position="28"/>
        <end position="39"/>
    </location>
</feature>
<dbReference type="InterPro" id="IPR001547">
    <property type="entry name" value="Glyco_hydro_5"/>
</dbReference>
<accession>A0A4S4L7F3</accession>
<dbReference type="GO" id="GO:0009251">
    <property type="term" value="P:glucan catabolic process"/>
    <property type="evidence" value="ECO:0007669"/>
    <property type="project" value="TreeGrafter"/>
</dbReference>
<protein>
    <recommendedName>
        <fullName evidence="14">glucan 1,3-beta-glucosidase</fullName>
        <ecNumber evidence="14">3.2.1.58</ecNumber>
    </recommendedName>
    <alternativeName>
        <fullName evidence="15">Exo-1,3-beta-glucanase D</fullName>
    </alternativeName>
</protein>
<evidence type="ECO:0000256" key="1">
    <source>
        <dbReference type="ARBA" id="ARBA00004401"/>
    </source>
</evidence>
<reference evidence="19 20" key="1">
    <citation type="submission" date="2019-02" db="EMBL/GenBank/DDBJ databases">
        <title>Genome sequencing of the rare red list fungi Phellinidium pouzarii.</title>
        <authorList>
            <person name="Buettner E."/>
            <person name="Kellner H."/>
        </authorList>
    </citation>
    <scope>NUCLEOTIDE SEQUENCE [LARGE SCALE GENOMIC DNA]</scope>
    <source>
        <strain evidence="19 20">DSM 108285</strain>
    </source>
</reference>
<keyword evidence="4 17" id="KW-0812">Transmembrane</keyword>
<dbReference type="PANTHER" id="PTHR31297">
    <property type="entry name" value="GLUCAN ENDO-1,6-BETA-GLUCOSIDASE B"/>
    <property type="match status" value="1"/>
</dbReference>
<dbReference type="InterPro" id="IPR017853">
    <property type="entry name" value="GH"/>
</dbReference>
<feature type="compositionally biased region" description="Basic and acidic residues" evidence="16">
    <location>
        <begin position="124"/>
        <end position="137"/>
    </location>
</feature>
<evidence type="ECO:0000256" key="17">
    <source>
        <dbReference type="SAM" id="Phobius"/>
    </source>
</evidence>
<proteinExistence type="inferred from homology"/>
<evidence type="ECO:0000256" key="5">
    <source>
        <dbReference type="ARBA" id="ARBA00022801"/>
    </source>
</evidence>
<dbReference type="OrthoDB" id="62120at2759"/>
<keyword evidence="9" id="KW-0325">Glycoprotein</keyword>
<dbReference type="InterPro" id="IPR050386">
    <property type="entry name" value="Glycosyl_hydrolase_5"/>
</dbReference>
<feature type="region of interest" description="Disordered" evidence="16">
    <location>
        <begin position="1"/>
        <end position="52"/>
    </location>
</feature>
<comment type="caution">
    <text evidence="19">The sequence shown here is derived from an EMBL/GenBank/DDBJ whole genome shotgun (WGS) entry which is preliminary data.</text>
</comment>
<dbReference type="AlphaFoldDB" id="A0A4S4L7F3"/>
<organism evidence="19 20">
    <name type="scientific">Phellinidium pouzarii</name>
    <dbReference type="NCBI Taxonomy" id="167371"/>
    <lineage>
        <taxon>Eukaryota</taxon>
        <taxon>Fungi</taxon>
        <taxon>Dikarya</taxon>
        <taxon>Basidiomycota</taxon>
        <taxon>Agaricomycotina</taxon>
        <taxon>Agaricomycetes</taxon>
        <taxon>Hymenochaetales</taxon>
        <taxon>Hymenochaetaceae</taxon>
        <taxon>Phellinidium</taxon>
    </lineage>
</organism>
<keyword evidence="6" id="KW-0735">Signal-anchor</keyword>
<keyword evidence="20" id="KW-1185">Reference proteome</keyword>
<feature type="region of interest" description="Disordered" evidence="16">
    <location>
        <begin position="99"/>
        <end position="140"/>
    </location>
</feature>
<evidence type="ECO:0000256" key="14">
    <source>
        <dbReference type="ARBA" id="ARBA00038929"/>
    </source>
</evidence>
<evidence type="ECO:0000313" key="19">
    <source>
        <dbReference type="EMBL" id="THH06748.1"/>
    </source>
</evidence>
<dbReference type="Pfam" id="PF00150">
    <property type="entry name" value="Cellulase"/>
    <property type="match status" value="1"/>
</dbReference>
<keyword evidence="3" id="KW-1003">Cell membrane</keyword>
<evidence type="ECO:0000256" key="10">
    <source>
        <dbReference type="ARBA" id="ARBA00023295"/>
    </source>
</evidence>
<dbReference type="GO" id="GO:0005576">
    <property type="term" value="C:extracellular region"/>
    <property type="evidence" value="ECO:0007669"/>
    <property type="project" value="TreeGrafter"/>
</dbReference>
<comment type="function">
    <text evidence="13">Glucosidase involved in the degradation of cellulosic biomass. Active on lichenan.</text>
</comment>
<comment type="subcellular location">
    <subcellularLocation>
        <location evidence="1">Cell membrane</location>
        <topology evidence="1">Single-pass type II membrane protein</topology>
    </subcellularLocation>
</comment>
<evidence type="ECO:0000256" key="16">
    <source>
        <dbReference type="SAM" id="MobiDB-lite"/>
    </source>
</evidence>
<dbReference type="PANTHER" id="PTHR31297:SF34">
    <property type="entry name" value="GLUCAN 1,3-BETA-GLUCOSIDASE 2"/>
    <property type="match status" value="1"/>
</dbReference>
<dbReference type="GO" id="GO:0005886">
    <property type="term" value="C:plasma membrane"/>
    <property type="evidence" value="ECO:0007669"/>
    <property type="project" value="UniProtKB-SubCell"/>
</dbReference>
<evidence type="ECO:0000313" key="20">
    <source>
        <dbReference type="Proteomes" id="UP000308199"/>
    </source>
</evidence>
<evidence type="ECO:0000256" key="9">
    <source>
        <dbReference type="ARBA" id="ARBA00023180"/>
    </source>
</evidence>
<keyword evidence="7 17" id="KW-1133">Transmembrane helix</keyword>
<comment type="catalytic activity">
    <reaction evidence="12">
        <text>Successive hydrolysis of beta-D-glucose units from the non-reducing ends of (1-&gt;3)-beta-D-glucans, releasing alpha-glucose.</text>
        <dbReference type="EC" id="3.2.1.58"/>
    </reaction>
</comment>
<evidence type="ECO:0000256" key="12">
    <source>
        <dbReference type="ARBA" id="ARBA00036824"/>
    </source>
</evidence>
<evidence type="ECO:0000256" key="13">
    <source>
        <dbReference type="ARBA" id="ARBA00037126"/>
    </source>
</evidence>
<feature type="compositionally biased region" description="Low complexity" evidence="16">
    <location>
        <begin position="185"/>
        <end position="204"/>
    </location>
</feature>
<keyword evidence="11" id="KW-0961">Cell wall biogenesis/degradation</keyword>
<feature type="domain" description="Glycoside hydrolase family 5" evidence="18">
    <location>
        <begin position="338"/>
        <end position="538"/>
    </location>
</feature>
<gene>
    <name evidence="19" type="ORF">EW145_g3869</name>
</gene>
<evidence type="ECO:0000256" key="2">
    <source>
        <dbReference type="ARBA" id="ARBA00005641"/>
    </source>
</evidence>
<evidence type="ECO:0000256" key="8">
    <source>
        <dbReference type="ARBA" id="ARBA00023136"/>
    </source>
</evidence>
<evidence type="ECO:0000256" key="4">
    <source>
        <dbReference type="ARBA" id="ARBA00022692"/>
    </source>
</evidence>
<keyword evidence="5" id="KW-0378">Hydrolase</keyword>
<dbReference type="GO" id="GO:0004338">
    <property type="term" value="F:glucan exo-1,3-beta-glucosidase activity"/>
    <property type="evidence" value="ECO:0007669"/>
    <property type="project" value="UniProtKB-EC"/>
</dbReference>
<feature type="transmembrane region" description="Helical" evidence="17">
    <location>
        <begin position="150"/>
        <end position="173"/>
    </location>
</feature>
<evidence type="ECO:0000256" key="15">
    <source>
        <dbReference type="ARBA" id="ARBA00041260"/>
    </source>
</evidence>
<dbReference type="GO" id="GO:0071555">
    <property type="term" value="P:cell wall organization"/>
    <property type="evidence" value="ECO:0007669"/>
    <property type="project" value="UniProtKB-KW"/>
</dbReference>